<keyword evidence="3 10" id="KW-0812">Transmembrane</keyword>
<dbReference type="GO" id="GO:0016567">
    <property type="term" value="P:protein ubiquitination"/>
    <property type="evidence" value="ECO:0007669"/>
    <property type="project" value="TreeGrafter"/>
</dbReference>
<name>A0A8R1E4X3_CAEJA</name>
<reference evidence="13" key="1">
    <citation type="submission" date="2010-08" db="EMBL/GenBank/DDBJ databases">
        <authorList>
            <consortium name="Caenorhabditis japonica Sequencing Consortium"/>
            <person name="Wilson R.K."/>
        </authorList>
    </citation>
    <scope>NUCLEOTIDE SEQUENCE [LARGE SCALE GENOMIC DNA]</scope>
    <source>
        <strain evidence="13">DF5081</strain>
    </source>
</reference>
<keyword evidence="6" id="KW-0833">Ubl conjugation pathway</keyword>
<dbReference type="InterPro" id="IPR013083">
    <property type="entry name" value="Znf_RING/FYVE/PHD"/>
</dbReference>
<evidence type="ECO:0000256" key="5">
    <source>
        <dbReference type="ARBA" id="ARBA00022771"/>
    </source>
</evidence>
<dbReference type="GO" id="GO:0008270">
    <property type="term" value="F:zinc ion binding"/>
    <property type="evidence" value="ECO:0007669"/>
    <property type="project" value="UniProtKB-KW"/>
</dbReference>
<keyword evidence="4" id="KW-0479">Metal-binding</keyword>
<keyword evidence="5" id="KW-0863">Zinc-finger</keyword>
<keyword evidence="8 10" id="KW-1133">Transmembrane helix</keyword>
<dbReference type="Gene3D" id="3.30.40.10">
    <property type="entry name" value="Zinc/RING finger domain, C3HC4 (zinc finger)"/>
    <property type="match status" value="1"/>
</dbReference>
<evidence type="ECO:0000256" key="7">
    <source>
        <dbReference type="ARBA" id="ARBA00022833"/>
    </source>
</evidence>
<dbReference type="CDD" id="cd16495">
    <property type="entry name" value="RING_CH-C4HC3_MARCH"/>
    <property type="match status" value="1"/>
</dbReference>
<dbReference type="SUPFAM" id="SSF57850">
    <property type="entry name" value="RING/U-box"/>
    <property type="match status" value="1"/>
</dbReference>
<dbReference type="AlphaFoldDB" id="A0A8R1E4X3"/>
<evidence type="ECO:0000256" key="8">
    <source>
        <dbReference type="ARBA" id="ARBA00022989"/>
    </source>
</evidence>
<dbReference type="GO" id="GO:0004842">
    <property type="term" value="F:ubiquitin-protein transferase activity"/>
    <property type="evidence" value="ECO:0007669"/>
    <property type="project" value="TreeGrafter"/>
</dbReference>
<evidence type="ECO:0000256" key="3">
    <source>
        <dbReference type="ARBA" id="ARBA00022692"/>
    </source>
</evidence>
<dbReference type="SMART" id="SM00744">
    <property type="entry name" value="RINGv"/>
    <property type="match status" value="1"/>
</dbReference>
<dbReference type="Pfam" id="PF12906">
    <property type="entry name" value="RINGv"/>
    <property type="match status" value="1"/>
</dbReference>
<keyword evidence="9 10" id="KW-0472">Membrane</keyword>
<proteinExistence type="predicted"/>
<evidence type="ECO:0000256" key="1">
    <source>
        <dbReference type="ARBA" id="ARBA00004141"/>
    </source>
</evidence>
<feature type="transmembrane region" description="Helical" evidence="10">
    <location>
        <begin position="124"/>
        <end position="146"/>
    </location>
</feature>
<keyword evidence="7" id="KW-0862">Zinc</keyword>
<dbReference type="PROSITE" id="PS51292">
    <property type="entry name" value="ZF_RING_CH"/>
    <property type="match status" value="1"/>
</dbReference>
<dbReference type="InterPro" id="IPR011016">
    <property type="entry name" value="Znf_RING-CH"/>
</dbReference>
<feature type="transmembrane region" description="Helical" evidence="10">
    <location>
        <begin position="166"/>
        <end position="191"/>
    </location>
</feature>
<evidence type="ECO:0000256" key="2">
    <source>
        <dbReference type="ARBA" id="ARBA00022679"/>
    </source>
</evidence>
<keyword evidence="13" id="KW-1185">Reference proteome</keyword>
<evidence type="ECO:0000313" key="13">
    <source>
        <dbReference type="Proteomes" id="UP000005237"/>
    </source>
</evidence>
<evidence type="ECO:0000313" key="12">
    <source>
        <dbReference type="EnsemblMetazoa" id="CJA18761.1"/>
    </source>
</evidence>
<keyword evidence="2" id="KW-0808">Transferase</keyword>
<accession>A0A8R1E4X3</accession>
<protein>
    <submittedName>
        <fullName evidence="12">RING-CH-type domain-containing protein</fullName>
    </submittedName>
</protein>
<evidence type="ECO:0000259" key="11">
    <source>
        <dbReference type="PROSITE" id="PS51292"/>
    </source>
</evidence>
<dbReference type="GO" id="GO:0016020">
    <property type="term" value="C:membrane"/>
    <property type="evidence" value="ECO:0007669"/>
    <property type="project" value="UniProtKB-SubCell"/>
</dbReference>
<organism evidence="12 13">
    <name type="scientific">Caenorhabditis japonica</name>
    <dbReference type="NCBI Taxonomy" id="281687"/>
    <lineage>
        <taxon>Eukaryota</taxon>
        <taxon>Metazoa</taxon>
        <taxon>Ecdysozoa</taxon>
        <taxon>Nematoda</taxon>
        <taxon>Chromadorea</taxon>
        <taxon>Rhabditida</taxon>
        <taxon>Rhabditina</taxon>
        <taxon>Rhabditomorpha</taxon>
        <taxon>Rhabditoidea</taxon>
        <taxon>Rhabditidae</taxon>
        <taxon>Peloderinae</taxon>
        <taxon>Caenorhabditis</taxon>
    </lineage>
</organism>
<reference evidence="12" key="2">
    <citation type="submission" date="2022-06" db="UniProtKB">
        <authorList>
            <consortium name="EnsemblMetazoa"/>
        </authorList>
    </citation>
    <scope>IDENTIFICATION</scope>
    <source>
        <strain evidence="12">DF5081</strain>
    </source>
</reference>
<feature type="domain" description="RING-CH-type" evidence="11">
    <location>
        <begin position="47"/>
        <end position="105"/>
    </location>
</feature>
<sequence>MSTSQSPLTAISSSSSLSLKSTQIPSPVLPKQHFPAWMLASPSDSSTSPNSRRICRICQMHDGEMVRPCDCAGTMGDVHEECLTKWVNMSKKYNCEICKSAYSKSGEQFKPIHKWSRPQFDARLTTHLVLLTVFALLIIYVITVMLERHFYERVFRRSIPVRPDDTGRISLIFIFSFAIVNNVYTMCIEAIHYLKRQRQIRFVNKHS</sequence>
<evidence type="ECO:0000256" key="6">
    <source>
        <dbReference type="ARBA" id="ARBA00022786"/>
    </source>
</evidence>
<evidence type="ECO:0000256" key="4">
    <source>
        <dbReference type="ARBA" id="ARBA00022723"/>
    </source>
</evidence>
<dbReference type="PANTHER" id="PTHR46065:SF3">
    <property type="entry name" value="FI20425P1"/>
    <property type="match status" value="1"/>
</dbReference>
<dbReference type="Proteomes" id="UP000005237">
    <property type="component" value="Unassembled WGS sequence"/>
</dbReference>
<evidence type="ECO:0000256" key="10">
    <source>
        <dbReference type="SAM" id="Phobius"/>
    </source>
</evidence>
<dbReference type="PANTHER" id="PTHR46065">
    <property type="entry name" value="E3 UBIQUITIN-PROTEIN LIGASE MARCH 2/3 FAMILY MEMBER"/>
    <property type="match status" value="1"/>
</dbReference>
<comment type="subcellular location">
    <subcellularLocation>
        <location evidence="1">Membrane</location>
        <topology evidence="1">Multi-pass membrane protein</topology>
    </subcellularLocation>
</comment>
<dbReference type="EnsemblMetazoa" id="CJA18761.1">
    <property type="protein sequence ID" value="CJA18761.1"/>
    <property type="gene ID" value="WBGene00137966"/>
</dbReference>
<evidence type="ECO:0000256" key="9">
    <source>
        <dbReference type="ARBA" id="ARBA00023136"/>
    </source>
</evidence>